<dbReference type="PRINTS" id="PR00411">
    <property type="entry name" value="PNDRDTASEI"/>
</dbReference>
<dbReference type="GO" id="GO:0016668">
    <property type="term" value="F:oxidoreductase activity, acting on a sulfur group of donors, NAD(P) as acceptor"/>
    <property type="evidence" value="ECO:0007669"/>
    <property type="project" value="InterPro"/>
</dbReference>
<dbReference type="GO" id="GO:0050660">
    <property type="term" value="F:flavin adenine dinucleotide binding"/>
    <property type="evidence" value="ECO:0007669"/>
    <property type="project" value="TreeGrafter"/>
</dbReference>
<dbReference type="AlphaFoldDB" id="T1AMH2"/>
<evidence type="ECO:0000256" key="6">
    <source>
        <dbReference type="ARBA" id="ARBA00023002"/>
    </source>
</evidence>
<name>T1AMH2_9ZZZZ</name>
<accession>T1AMH2</accession>
<reference evidence="10" key="1">
    <citation type="submission" date="2013-08" db="EMBL/GenBank/DDBJ databases">
        <authorList>
            <person name="Mendez C."/>
            <person name="Richter M."/>
            <person name="Ferrer M."/>
            <person name="Sanchez J."/>
        </authorList>
    </citation>
    <scope>NUCLEOTIDE SEQUENCE</scope>
</reference>
<keyword evidence="5" id="KW-0521">NADP</keyword>
<dbReference type="PROSITE" id="PS00076">
    <property type="entry name" value="PYRIDINE_REDOX_1"/>
    <property type="match status" value="1"/>
</dbReference>
<dbReference type="PANTHER" id="PTHR43014">
    <property type="entry name" value="MERCURIC REDUCTASE"/>
    <property type="match status" value="1"/>
</dbReference>
<gene>
    <name evidence="10" type="ORF">B1B_14299</name>
</gene>
<dbReference type="Pfam" id="PF07992">
    <property type="entry name" value="Pyr_redox_2"/>
    <property type="match status" value="1"/>
</dbReference>
<feature type="non-terminal residue" evidence="10">
    <location>
        <position position="137"/>
    </location>
</feature>
<dbReference type="InterPro" id="IPR036188">
    <property type="entry name" value="FAD/NAD-bd_sf"/>
</dbReference>
<keyword evidence="6" id="KW-0560">Oxidoreductase</keyword>
<keyword evidence="8" id="KW-0676">Redox-active center</keyword>
<dbReference type="GO" id="GO:0003955">
    <property type="term" value="F:NAD(P)H dehydrogenase (quinone) activity"/>
    <property type="evidence" value="ECO:0007669"/>
    <property type="project" value="TreeGrafter"/>
</dbReference>
<evidence type="ECO:0000259" key="9">
    <source>
        <dbReference type="Pfam" id="PF07992"/>
    </source>
</evidence>
<organism evidence="10">
    <name type="scientific">mine drainage metagenome</name>
    <dbReference type="NCBI Taxonomy" id="410659"/>
    <lineage>
        <taxon>unclassified sequences</taxon>
        <taxon>metagenomes</taxon>
        <taxon>ecological metagenomes</taxon>
    </lineage>
</organism>
<evidence type="ECO:0000256" key="2">
    <source>
        <dbReference type="ARBA" id="ARBA00007532"/>
    </source>
</evidence>
<evidence type="ECO:0000256" key="8">
    <source>
        <dbReference type="ARBA" id="ARBA00023284"/>
    </source>
</evidence>
<evidence type="ECO:0000313" key="10">
    <source>
        <dbReference type="EMBL" id="EQD41934.1"/>
    </source>
</evidence>
<dbReference type="PANTHER" id="PTHR43014:SF2">
    <property type="entry name" value="MERCURIC REDUCTASE"/>
    <property type="match status" value="1"/>
</dbReference>
<dbReference type="Gene3D" id="3.50.50.60">
    <property type="entry name" value="FAD/NAD(P)-binding domain"/>
    <property type="match status" value="1"/>
</dbReference>
<dbReference type="SUPFAM" id="SSF51905">
    <property type="entry name" value="FAD/NAD(P)-binding domain"/>
    <property type="match status" value="1"/>
</dbReference>
<keyword evidence="3" id="KW-0285">Flavoprotein</keyword>
<dbReference type="EMBL" id="AUZY01009459">
    <property type="protein sequence ID" value="EQD41934.1"/>
    <property type="molecule type" value="Genomic_DNA"/>
</dbReference>
<evidence type="ECO:0000256" key="5">
    <source>
        <dbReference type="ARBA" id="ARBA00022857"/>
    </source>
</evidence>
<keyword evidence="4" id="KW-0274">FAD</keyword>
<comment type="caution">
    <text evidence="10">The sequence shown here is derived from an EMBL/GenBank/DDBJ whole genome shotgun (WGS) entry which is preliminary data.</text>
</comment>
<reference evidence="10" key="2">
    <citation type="journal article" date="2014" name="ISME J.">
        <title>Microbial stratification in low pH oxic and suboxic macroscopic growths along an acid mine drainage.</title>
        <authorList>
            <person name="Mendez-Garcia C."/>
            <person name="Mesa V."/>
            <person name="Sprenger R.R."/>
            <person name="Richter M."/>
            <person name="Diez M.S."/>
            <person name="Solano J."/>
            <person name="Bargiela R."/>
            <person name="Golyshina O.V."/>
            <person name="Manteca A."/>
            <person name="Ramos J.L."/>
            <person name="Gallego J.R."/>
            <person name="Llorente I."/>
            <person name="Martins Dos Santos V.A."/>
            <person name="Jensen O.N."/>
            <person name="Pelaez A.I."/>
            <person name="Sanchez J."/>
            <person name="Ferrer M."/>
        </authorList>
    </citation>
    <scope>NUCLEOTIDE SEQUENCE</scope>
</reference>
<protein>
    <submittedName>
        <fullName evidence="10">FAD-dependent pyridine nucleotide-disulfide oxidoreductase domain protein</fullName>
    </submittedName>
</protein>
<evidence type="ECO:0000256" key="1">
    <source>
        <dbReference type="ARBA" id="ARBA00001974"/>
    </source>
</evidence>
<feature type="domain" description="FAD/NAD(P)-binding" evidence="9">
    <location>
        <begin position="3"/>
        <end position="95"/>
    </location>
</feature>
<dbReference type="InterPro" id="IPR012999">
    <property type="entry name" value="Pyr_OxRdtase_I_AS"/>
</dbReference>
<proteinExistence type="inferred from homology"/>
<comment type="similarity">
    <text evidence="2">Belongs to the class-I pyridine nucleotide-disulfide oxidoreductase family.</text>
</comment>
<sequence length="137" mass="14470">MVDVLILGAGGAGYPAAFFLARSGKSVLLVDPIGNLGGDCLAEGCVPSKAMREAALVRALADKFGNFGLRGDKPAVDWRAVLAHKDRVQSTRYAQHREEIAQGGALFVQGRGAIVAPNRARIDAADGDTREVGFRHL</sequence>
<keyword evidence="7" id="KW-1015">Disulfide bond</keyword>
<evidence type="ECO:0000256" key="3">
    <source>
        <dbReference type="ARBA" id="ARBA00022630"/>
    </source>
</evidence>
<evidence type="ECO:0000256" key="7">
    <source>
        <dbReference type="ARBA" id="ARBA00023157"/>
    </source>
</evidence>
<evidence type="ECO:0000256" key="4">
    <source>
        <dbReference type="ARBA" id="ARBA00022827"/>
    </source>
</evidence>
<dbReference type="InterPro" id="IPR023753">
    <property type="entry name" value="FAD/NAD-binding_dom"/>
</dbReference>
<comment type="cofactor">
    <cofactor evidence="1">
        <name>FAD</name>
        <dbReference type="ChEBI" id="CHEBI:57692"/>
    </cofactor>
</comment>